<feature type="binding site" evidence="7 11">
    <location>
        <position position="429"/>
    </location>
    <ligand>
        <name>Mn(2+)</name>
        <dbReference type="ChEBI" id="CHEBI:29035"/>
        <label>2</label>
    </ligand>
</feature>
<evidence type="ECO:0000313" key="14">
    <source>
        <dbReference type="EMBL" id="MCX2819010.1"/>
    </source>
</evidence>
<evidence type="ECO:0000313" key="15">
    <source>
        <dbReference type="Proteomes" id="UP001149411"/>
    </source>
</evidence>
<dbReference type="GO" id="GO:0030145">
    <property type="term" value="F:manganese ion binding"/>
    <property type="evidence" value="ECO:0007669"/>
    <property type="project" value="UniProtKB-UniRule"/>
</dbReference>
<dbReference type="InterPro" id="IPR006124">
    <property type="entry name" value="Metalloenzyme"/>
</dbReference>
<dbReference type="PIRSF" id="PIRSF001492">
    <property type="entry name" value="IPGAM"/>
    <property type="match status" value="1"/>
</dbReference>
<comment type="similarity">
    <text evidence="2 7">Belongs to the BPG-independent phosphoglycerate mutase family.</text>
</comment>
<feature type="binding site" evidence="7 11">
    <location>
        <position position="387"/>
    </location>
    <ligand>
        <name>Mn(2+)</name>
        <dbReference type="ChEBI" id="CHEBI:29035"/>
        <label>1</label>
    </ligand>
</feature>
<dbReference type="RefSeq" id="WP_266086898.1">
    <property type="nucleotide sequence ID" value="NZ_RKLV01000005.1"/>
</dbReference>
<feature type="domain" description="BPG-independent PGAM N-terminal" evidence="13">
    <location>
        <begin position="80"/>
        <end position="286"/>
    </location>
</feature>
<evidence type="ECO:0000256" key="8">
    <source>
        <dbReference type="NCBIfam" id="TIGR01307"/>
    </source>
</evidence>
<dbReference type="SUPFAM" id="SSF53649">
    <property type="entry name" value="Alkaline phosphatase-like"/>
    <property type="match status" value="1"/>
</dbReference>
<dbReference type="Pfam" id="PF06415">
    <property type="entry name" value="iPGM_N"/>
    <property type="match status" value="1"/>
</dbReference>
<dbReference type="Gene3D" id="3.40.1450.10">
    <property type="entry name" value="BPG-independent phosphoglycerate mutase, domain B"/>
    <property type="match status" value="1"/>
</dbReference>
<name>A0A9Q4C4R7_9EURY</name>
<keyword evidence="5 7" id="KW-0464">Manganese</keyword>
<feature type="binding site" evidence="7 10">
    <location>
        <position position="322"/>
    </location>
    <ligand>
        <name>substrate</name>
    </ligand>
</feature>
<dbReference type="PANTHER" id="PTHR31637:SF0">
    <property type="entry name" value="2,3-BISPHOSPHOGLYCERATE-INDEPENDENT PHOSPHOGLYCERATE MUTASE"/>
    <property type="match status" value="1"/>
</dbReference>
<dbReference type="GO" id="GO:0005737">
    <property type="term" value="C:cytoplasm"/>
    <property type="evidence" value="ECO:0007669"/>
    <property type="project" value="InterPro"/>
</dbReference>
<organism evidence="14 15">
    <name type="scientific">Halorutilus salinus</name>
    <dbReference type="NCBI Taxonomy" id="2487751"/>
    <lineage>
        <taxon>Archaea</taxon>
        <taxon>Methanobacteriati</taxon>
        <taxon>Methanobacteriota</taxon>
        <taxon>Stenosarchaea group</taxon>
        <taxon>Halobacteria</taxon>
        <taxon>Halorutilales</taxon>
        <taxon>Halorutilaceae</taxon>
        <taxon>Halorutilus</taxon>
    </lineage>
</organism>
<evidence type="ECO:0000256" key="5">
    <source>
        <dbReference type="ARBA" id="ARBA00023211"/>
    </source>
</evidence>
<evidence type="ECO:0000256" key="2">
    <source>
        <dbReference type="ARBA" id="ARBA00008819"/>
    </source>
</evidence>
<dbReference type="InterPro" id="IPR005995">
    <property type="entry name" value="Pgm_bpd_ind"/>
</dbReference>
<evidence type="ECO:0000259" key="13">
    <source>
        <dbReference type="Pfam" id="PF06415"/>
    </source>
</evidence>
<feature type="binding site" evidence="7 10">
    <location>
        <begin position="250"/>
        <end position="253"/>
    </location>
    <ligand>
        <name>substrate</name>
    </ligand>
</feature>
<keyword evidence="15" id="KW-1185">Reference proteome</keyword>
<feature type="binding site" evidence="7 10">
    <location>
        <position position="117"/>
    </location>
    <ligand>
        <name>substrate</name>
    </ligand>
</feature>
<feature type="binding site" evidence="7 11">
    <location>
        <position position="391"/>
    </location>
    <ligand>
        <name>Mn(2+)</name>
        <dbReference type="ChEBI" id="CHEBI:29035"/>
        <label>1</label>
    </ligand>
</feature>
<evidence type="ECO:0000256" key="1">
    <source>
        <dbReference type="ARBA" id="ARBA00004798"/>
    </source>
</evidence>
<feature type="binding site" evidence="7 11">
    <location>
        <position position="428"/>
    </location>
    <ligand>
        <name>Mn(2+)</name>
        <dbReference type="ChEBI" id="CHEBI:29035"/>
        <label>2</label>
    </ligand>
</feature>
<comment type="catalytic activity">
    <reaction evidence="7">
        <text>(2R)-2-phosphoglycerate = (2R)-3-phosphoglycerate</text>
        <dbReference type="Rhea" id="RHEA:15901"/>
        <dbReference type="ChEBI" id="CHEBI:58272"/>
        <dbReference type="ChEBI" id="CHEBI:58289"/>
        <dbReference type="EC" id="5.4.2.12"/>
    </reaction>
</comment>
<comment type="cofactor">
    <cofactor evidence="7">
        <name>Mn(2+)</name>
        <dbReference type="ChEBI" id="CHEBI:29035"/>
    </cofactor>
    <text evidence="7">Binds 2 manganese ions per subunit.</text>
</comment>
<evidence type="ECO:0000256" key="6">
    <source>
        <dbReference type="ARBA" id="ARBA00023235"/>
    </source>
</evidence>
<protein>
    <recommendedName>
        <fullName evidence="7 8">2,3-bisphosphoglycerate-independent phosphoglycerate mutase</fullName>
        <shortName evidence="7">BPG-independent PGAM</shortName>
        <shortName evidence="7">Phosphoglyceromutase</shortName>
        <shortName evidence="7">iPGM</shortName>
        <ecNumber evidence="7 8">5.4.2.12</ecNumber>
    </recommendedName>
</protein>
<evidence type="ECO:0000256" key="11">
    <source>
        <dbReference type="PIRSR" id="PIRSR001492-3"/>
    </source>
</evidence>
<feature type="binding site" evidence="7 11">
    <location>
        <position position="10"/>
    </location>
    <ligand>
        <name>Mn(2+)</name>
        <dbReference type="ChEBI" id="CHEBI:29035"/>
        <label>2</label>
    </ligand>
</feature>
<dbReference type="FunFam" id="3.40.1450.10:FF:000002">
    <property type="entry name" value="2,3-bisphosphoglycerate-independent phosphoglycerate mutase"/>
    <property type="match status" value="1"/>
</dbReference>
<dbReference type="InterPro" id="IPR036646">
    <property type="entry name" value="PGAM_B_sf"/>
</dbReference>
<feature type="binding site" evidence="7 11">
    <location>
        <position position="60"/>
    </location>
    <ligand>
        <name>Mn(2+)</name>
        <dbReference type="ChEBI" id="CHEBI:29035"/>
        <label>2</label>
    </ligand>
</feature>
<comment type="pathway">
    <text evidence="1 7">Carbohydrate degradation; glycolysis; pyruvate from D-glyceraldehyde 3-phosphate: step 3/5.</text>
</comment>
<dbReference type="CDD" id="cd16010">
    <property type="entry name" value="iPGM"/>
    <property type="match status" value="1"/>
</dbReference>
<dbReference type="Pfam" id="PF01676">
    <property type="entry name" value="Metalloenzyme"/>
    <property type="match status" value="1"/>
</dbReference>
<evidence type="ECO:0000256" key="9">
    <source>
        <dbReference type="PIRSR" id="PIRSR001492-1"/>
    </source>
</evidence>
<accession>A0A9Q4C4R7</accession>
<evidence type="ECO:0000256" key="10">
    <source>
        <dbReference type="PIRSR" id="PIRSR001492-2"/>
    </source>
</evidence>
<feature type="binding site" evidence="7 11">
    <location>
        <position position="445"/>
    </location>
    <ligand>
        <name>Mn(2+)</name>
        <dbReference type="ChEBI" id="CHEBI:29035"/>
        <label>1</label>
    </ligand>
</feature>
<dbReference type="NCBIfam" id="TIGR01307">
    <property type="entry name" value="pgm_bpd_ind"/>
    <property type="match status" value="1"/>
</dbReference>
<dbReference type="GO" id="GO:0004619">
    <property type="term" value="F:phosphoglycerate mutase activity"/>
    <property type="evidence" value="ECO:0007669"/>
    <property type="project" value="UniProtKB-UniRule"/>
</dbReference>
<reference evidence="14" key="1">
    <citation type="submission" date="2022-09" db="EMBL/GenBank/DDBJ databases">
        <title>Haloadaptaus new haloarchaeum isolated from saline soil.</title>
        <authorList>
            <person name="Duran-Viseras A."/>
            <person name="Sanchez-Porro C."/>
            <person name="Ventosa A."/>
        </authorList>
    </citation>
    <scope>NUCLEOTIDE SEQUENCE</scope>
    <source>
        <strain evidence="14">F3-133</strain>
    </source>
</reference>
<keyword evidence="3 7" id="KW-0479">Metal-binding</keyword>
<feature type="binding site" evidence="7 10">
    <location>
        <begin position="148"/>
        <end position="149"/>
    </location>
    <ligand>
        <name>substrate</name>
    </ligand>
</feature>
<gene>
    <name evidence="7 14" type="primary">gpmI</name>
    <name evidence="14" type="ORF">EGH25_06555</name>
</gene>
<evidence type="ECO:0000259" key="12">
    <source>
        <dbReference type="Pfam" id="PF01676"/>
    </source>
</evidence>
<dbReference type="Gene3D" id="3.40.720.10">
    <property type="entry name" value="Alkaline Phosphatase, subunit A"/>
    <property type="match status" value="1"/>
</dbReference>
<keyword evidence="6 7" id="KW-0413">Isomerase</keyword>
<dbReference type="GO" id="GO:0006007">
    <property type="term" value="P:glucose catabolic process"/>
    <property type="evidence" value="ECO:0007669"/>
    <property type="project" value="InterPro"/>
</dbReference>
<feature type="binding site" evidence="7 10">
    <location>
        <position position="185"/>
    </location>
    <ligand>
        <name>substrate</name>
    </ligand>
</feature>
<comment type="caution">
    <text evidence="14">The sequence shown here is derived from an EMBL/GenBank/DDBJ whole genome shotgun (WGS) entry which is preliminary data.</text>
</comment>
<sequence length="495" mass="53849">MTKAALVILDGWGERDGGKGNSVADADTPNYDRWREQGATSSLRTHGRSVGLVEGQMGNSEVGHLNIGAGRIVKQPLARIDDGIDDGSFFEKDVLVNAVASGDRLHLMGLVSDGGVHSAQRHLHALLELADERGRGDETVVHAFLDGRDTPPKSAVGYVRDLVGKVDETGATVATVSGRYYAMDRDENWERTRTAYDAIVNREGRGASDPVEAVETAYERGETDEFVEPTVIDEAPALEDGDSVFFFNFRGDRARQMTRMVNGIEPEWEGDKELDVEFATMTSYDEGYDLPVAYPAEKPANVLGRVVSDAGLTQLRIAETEKYAHVTYFLNGGREDEFEGETRRIVPSPDVPTYDEKPEMSAYEVTQRAVGAVGEHDVIVINYANPDMVGHTGDYDAAVEACEVVDDCAGRLVEALRDEGAEVIVTADHGNAEEMGTPEEPHTAHTFSSAPFIHVDGEGEAEDGELRDIAPTVLSLLGIEKPDEMTGEPLVHRKA</sequence>
<dbReference type="HAMAP" id="MF_01038">
    <property type="entry name" value="GpmI"/>
    <property type="match status" value="1"/>
</dbReference>
<proteinExistence type="inferred from homology"/>
<dbReference type="InterPro" id="IPR011258">
    <property type="entry name" value="BPG-indep_PGM_N"/>
</dbReference>
<evidence type="ECO:0000256" key="3">
    <source>
        <dbReference type="ARBA" id="ARBA00022723"/>
    </source>
</evidence>
<feature type="active site" description="Phosphoserine intermediate" evidence="7 9">
    <location>
        <position position="60"/>
    </location>
</feature>
<comment type="function">
    <text evidence="7">Catalyzes the interconversion of 2-phosphoglycerate and 3-phosphoglycerate.</text>
</comment>
<dbReference type="GO" id="GO:0006096">
    <property type="term" value="P:glycolytic process"/>
    <property type="evidence" value="ECO:0007669"/>
    <property type="project" value="UniProtKB-UniRule"/>
</dbReference>
<evidence type="ECO:0000256" key="4">
    <source>
        <dbReference type="ARBA" id="ARBA00023152"/>
    </source>
</evidence>
<feature type="binding site" evidence="7 10">
    <location>
        <position position="179"/>
    </location>
    <ligand>
        <name>substrate</name>
    </ligand>
</feature>
<dbReference type="Proteomes" id="UP001149411">
    <property type="component" value="Unassembled WGS sequence"/>
</dbReference>
<keyword evidence="4 7" id="KW-0324">Glycolysis</keyword>
<dbReference type="AlphaFoldDB" id="A0A9Q4C4R7"/>
<evidence type="ECO:0000256" key="7">
    <source>
        <dbReference type="HAMAP-Rule" id="MF_01038"/>
    </source>
</evidence>
<dbReference type="PANTHER" id="PTHR31637">
    <property type="entry name" value="2,3-BISPHOSPHOGLYCERATE-INDEPENDENT PHOSPHOGLYCERATE MUTASE"/>
    <property type="match status" value="1"/>
</dbReference>
<dbReference type="EC" id="5.4.2.12" evidence="7 8"/>
<dbReference type="InterPro" id="IPR017850">
    <property type="entry name" value="Alkaline_phosphatase_core_sf"/>
</dbReference>
<dbReference type="EMBL" id="RKLV01000005">
    <property type="protein sequence ID" value="MCX2819010.1"/>
    <property type="molecule type" value="Genomic_DNA"/>
</dbReference>
<dbReference type="SUPFAM" id="SSF64158">
    <property type="entry name" value="2,3-Bisphosphoglycerate-independent phosphoglycerate mutase, substrate-binding domain"/>
    <property type="match status" value="1"/>
</dbReference>
<feature type="domain" description="Metalloenzyme" evidence="12">
    <location>
        <begin position="3"/>
        <end position="481"/>
    </location>
</feature>